<accession>W1N2Q9</accession>
<dbReference type="Proteomes" id="UP000019113">
    <property type="component" value="Unassembled WGS sequence"/>
</dbReference>
<dbReference type="EMBL" id="AVBC01000039">
    <property type="protein sequence ID" value="ERL49769.1"/>
    <property type="molecule type" value="Genomic_DNA"/>
</dbReference>
<evidence type="ECO:0000313" key="2">
    <source>
        <dbReference type="Proteomes" id="UP000019113"/>
    </source>
</evidence>
<keyword evidence="2" id="KW-1185">Reference proteome</keyword>
<proteinExistence type="predicted"/>
<gene>
    <name evidence="1" type="ORF">BJB45_01225</name>
</gene>
<name>W1N2Q9_9GAMM</name>
<sequence>MQRESLASATTRLTALRPIAWLVHPFQTEIP</sequence>
<comment type="caution">
    <text evidence="1">The sequence shown here is derived from an EMBL/GenBank/DDBJ whole genome shotgun (WGS) entry which is preliminary data.</text>
</comment>
<reference evidence="1 2" key="1">
    <citation type="submission" date="2013-08" db="EMBL/GenBank/DDBJ databases">
        <title>draft genome of Halomonas huanghegensis, strain BJGMM-B45T.</title>
        <authorList>
            <person name="Miao C."/>
            <person name="Wan Y."/>
            <person name="Jin W."/>
        </authorList>
    </citation>
    <scope>NUCLEOTIDE SEQUENCE [LARGE SCALE GENOMIC DNA]</scope>
    <source>
        <strain evidence="1 2">BJGMM-B45</strain>
    </source>
</reference>
<dbReference type="AlphaFoldDB" id="W1N2Q9"/>
<protein>
    <submittedName>
        <fullName evidence="1">Uncharacterized protein</fullName>
    </submittedName>
</protein>
<organism evidence="1 2">
    <name type="scientific">Halomonas huangheensis</name>
    <dbReference type="NCBI Taxonomy" id="1178482"/>
    <lineage>
        <taxon>Bacteria</taxon>
        <taxon>Pseudomonadati</taxon>
        <taxon>Pseudomonadota</taxon>
        <taxon>Gammaproteobacteria</taxon>
        <taxon>Oceanospirillales</taxon>
        <taxon>Halomonadaceae</taxon>
        <taxon>Halomonas</taxon>
    </lineage>
</organism>
<evidence type="ECO:0000313" key="1">
    <source>
        <dbReference type="EMBL" id="ERL49769.1"/>
    </source>
</evidence>